<dbReference type="Gene3D" id="3.40.630.190">
    <property type="entry name" value="LCP protein"/>
    <property type="match status" value="1"/>
</dbReference>
<name>A0A4Y8IHU5_9BACI</name>
<dbReference type="OrthoDB" id="27330at2"/>
<dbReference type="Proteomes" id="UP000297975">
    <property type="component" value="Unassembled WGS sequence"/>
</dbReference>
<dbReference type="NCBIfam" id="TIGR00350">
    <property type="entry name" value="lytR_cpsA_psr"/>
    <property type="match status" value="1"/>
</dbReference>
<dbReference type="InterPro" id="IPR050922">
    <property type="entry name" value="LytR/CpsA/Psr_CW_biosynth"/>
</dbReference>
<evidence type="ECO:0000313" key="7">
    <source>
        <dbReference type="Proteomes" id="UP000297975"/>
    </source>
</evidence>
<evidence type="ECO:0000256" key="4">
    <source>
        <dbReference type="ARBA" id="ARBA00022989"/>
    </source>
</evidence>
<dbReference type="PANTHER" id="PTHR33392">
    <property type="entry name" value="POLYISOPRENYL-TEICHOIC ACID--PEPTIDOGLYCAN TEICHOIC ACID TRANSFERASE TAGU"/>
    <property type="match status" value="1"/>
</dbReference>
<proteinExistence type="inferred from homology"/>
<dbReference type="AlphaFoldDB" id="A0A4Y8IHU5"/>
<evidence type="ECO:0000313" key="6">
    <source>
        <dbReference type="EMBL" id="TFB18934.1"/>
    </source>
</evidence>
<evidence type="ECO:0000256" key="3">
    <source>
        <dbReference type="ARBA" id="ARBA00022968"/>
    </source>
</evidence>
<dbReference type="InterPro" id="IPR004474">
    <property type="entry name" value="LytR_CpsA_psr"/>
</dbReference>
<keyword evidence="2" id="KW-0812">Transmembrane</keyword>
<dbReference type="Pfam" id="PF03816">
    <property type="entry name" value="LytR_cpsA_psr"/>
    <property type="match status" value="1"/>
</dbReference>
<keyword evidence="4" id="KW-0472">Membrane</keyword>
<dbReference type="GO" id="GO:0071555">
    <property type="term" value="P:cell wall organization"/>
    <property type="evidence" value="ECO:0007669"/>
    <property type="project" value="UniProtKB-KW"/>
</dbReference>
<comment type="caution">
    <text evidence="6">The sequence shown here is derived from an EMBL/GenBank/DDBJ whole genome shotgun (WGS) entry which is preliminary data.</text>
</comment>
<evidence type="ECO:0000259" key="5">
    <source>
        <dbReference type="Pfam" id="PF03816"/>
    </source>
</evidence>
<feature type="domain" description="Cell envelope-related transcriptional attenuator" evidence="5">
    <location>
        <begin position="42"/>
        <end position="183"/>
    </location>
</feature>
<evidence type="ECO:0000256" key="2">
    <source>
        <dbReference type="ARBA" id="ARBA00022692"/>
    </source>
</evidence>
<keyword evidence="3" id="KW-0735">Signal-anchor</keyword>
<dbReference type="PANTHER" id="PTHR33392:SF6">
    <property type="entry name" value="POLYISOPRENYL-TEICHOIC ACID--PEPTIDOGLYCAN TEICHOIC ACID TRANSFERASE TAGU"/>
    <property type="match status" value="1"/>
</dbReference>
<gene>
    <name evidence="6" type="ORF">E3U55_11625</name>
</gene>
<accession>A0A4Y8IHU5</accession>
<reference evidence="6 7" key="1">
    <citation type="submission" date="2019-03" db="EMBL/GenBank/DDBJ databases">
        <authorList>
            <person name="He R.-H."/>
        </authorList>
    </citation>
    <scope>NUCLEOTIDE SEQUENCE [LARGE SCALE GENOMIC DNA]</scope>
    <source>
        <strain evidence="7">SH 714</strain>
    </source>
</reference>
<dbReference type="EMBL" id="SOPW01000012">
    <property type="protein sequence ID" value="TFB18934.1"/>
    <property type="molecule type" value="Genomic_DNA"/>
</dbReference>
<comment type="similarity">
    <text evidence="1">Belongs to the LytR/CpsA/Psr (LCP) family.</text>
</comment>
<protein>
    <submittedName>
        <fullName evidence="6">Transcriptional regulator LytR</fullName>
    </submittedName>
</protein>
<keyword evidence="7" id="KW-1185">Reference proteome</keyword>
<evidence type="ECO:0000256" key="1">
    <source>
        <dbReference type="ARBA" id="ARBA00006068"/>
    </source>
</evidence>
<keyword evidence="4" id="KW-1133">Transmembrane helix</keyword>
<organism evidence="6 7">
    <name type="scientific">Filobacillus milosensis</name>
    <dbReference type="NCBI Taxonomy" id="94137"/>
    <lineage>
        <taxon>Bacteria</taxon>
        <taxon>Bacillati</taxon>
        <taxon>Bacillota</taxon>
        <taxon>Bacilli</taxon>
        <taxon>Bacillales</taxon>
        <taxon>Bacillaceae</taxon>
        <taxon>Filobacillus</taxon>
    </lineage>
</organism>
<sequence>MYKPLEDSELNKSNVNRLLADQEVINVLLLGGDERDGESVSRTDSMIFASVNPKSNQILMFSIPRDTYVEIPGYGMDKINHSYAFGQEELTIKTVENFLDVPIHFYFKINMEGFEDGVDAVGGVTVTNTFEFSYGGFEFPKGTLHLNGEEALEFTRMRDVDPNGDFGRTSRQREVIKAMIGKVVSFESFTRINEVLSVIEDNVKTNMQLSQMKELYLSYRGARKEIATEHIEGSGEIIDQVWYYVLTDEEVERIRGVVKEHIQEE</sequence>